<dbReference type="Pfam" id="PF00150">
    <property type="entry name" value="Cellulase"/>
    <property type="match status" value="1"/>
</dbReference>
<dbReference type="PANTHER" id="PTHR31263">
    <property type="entry name" value="CELLULASE FAMILY PROTEIN (AFU_ORTHOLOGUE AFUA_5G14560)"/>
    <property type="match status" value="1"/>
</dbReference>
<evidence type="ECO:0000256" key="5">
    <source>
        <dbReference type="SAM" id="SignalP"/>
    </source>
</evidence>
<evidence type="ECO:0000256" key="2">
    <source>
        <dbReference type="ARBA" id="ARBA00022801"/>
    </source>
</evidence>
<dbReference type="Gene3D" id="2.80.10.50">
    <property type="match status" value="1"/>
</dbReference>
<dbReference type="GeneID" id="109726585"/>
<keyword evidence="9" id="KW-1185">Reference proteome</keyword>
<dbReference type="GO" id="GO:0004553">
    <property type="term" value="F:hydrolase activity, hydrolyzing O-glycosyl compounds"/>
    <property type="evidence" value="ECO:0007669"/>
    <property type="project" value="InterPro"/>
</dbReference>
<dbReference type="PANTHER" id="PTHR31263:SF66">
    <property type="entry name" value="OS04G0481000 PROTEIN"/>
    <property type="match status" value="1"/>
</dbReference>
<organism evidence="7 8">
    <name type="scientific">Ananas comosus</name>
    <name type="common">Pineapple</name>
    <name type="synonym">Ananas ananas</name>
    <dbReference type="NCBI Taxonomy" id="4615"/>
    <lineage>
        <taxon>Eukaryota</taxon>
        <taxon>Viridiplantae</taxon>
        <taxon>Streptophyta</taxon>
        <taxon>Embryophyta</taxon>
        <taxon>Tracheophyta</taxon>
        <taxon>Spermatophyta</taxon>
        <taxon>Magnoliopsida</taxon>
        <taxon>Liliopsida</taxon>
        <taxon>Poales</taxon>
        <taxon>Bromeliaceae</taxon>
        <taxon>Bromelioideae</taxon>
        <taxon>Ananas</taxon>
    </lineage>
</organism>
<keyword evidence="5" id="KW-0732">Signal</keyword>
<reference evidence="10" key="2">
    <citation type="submission" date="2025-04" db="UniProtKB">
        <authorList>
            <consortium name="RefSeq"/>
        </authorList>
    </citation>
    <scope>IDENTIFICATION</scope>
    <source>
        <tissue evidence="10">Leaf</tissue>
    </source>
</reference>
<dbReference type="InterPro" id="IPR035992">
    <property type="entry name" value="Ricin_B-like_lectins"/>
</dbReference>
<keyword evidence="2 4" id="KW-0378">Hydrolase</keyword>
<gene>
    <name evidence="10" type="primary">LOC109726585</name>
    <name evidence="7" type="ORF">ACMD2_19259</name>
</gene>
<dbReference type="AlphaFoldDB" id="A0A199W9Y6"/>
<name>A0A199W9Y6_ANACO</name>
<evidence type="ECO:0000313" key="10">
    <source>
        <dbReference type="RefSeq" id="XP_020111847.1"/>
    </source>
</evidence>
<dbReference type="InterPro" id="IPR017853">
    <property type="entry name" value="GH"/>
</dbReference>
<evidence type="ECO:0000256" key="3">
    <source>
        <dbReference type="ARBA" id="ARBA00023295"/>
    </source>
</evidence>
<protein>
    <submittedName>
        <fullName evidence="7">Endoglucanase</fullName>
    </submittedName>
    <submittedName>
        <fullName evidence="10">Uncharacterized protein LOC109726585</fullName>
    </submittedName>
</protein>
<dbReference type="SUPFAM" id="SSF50370">
    <property type="entry name" value="Ricin B-like lectins"/>
    <property type="match status" value="1"/>
</dbReference>
<dbReference type="OrthoDB" id="442731at2759"/>
<reference evidence="7 8" key="1">
    <citation type="journal article" date="2016" name="DNA Res.">
        <title>The draft genome of MD-2 pineapple using hybrid error correction of long reads.</title>
        <authorList>
            <person name="Redwan R.M."/>
            <person name="Saidin A."/>
            <person name="Kumar S.V."/>
        </authorList>
    </citation>
    <scope>NUCLEOTIDE SEQUENCE [LARGE SCALE GENOMIC DNA]</scope>
    <source>
        <strain evidence="8">cv. MD2</strain>
        <tissue evidence="7">Leaf</tissue>
    </source>
</reference>
<feature type="signal peptide" evidence="5">
    <location>
        <begin position="1"/>
        <end position="24"/>
    </location>
</feature>
<dbReference type="GO" id="GO:0000272">
    <property type="term" value="P:polysaccharide catabolic process"/>
    <property type="evidence" value="ECO:0007669"/>
    <property type="project" value="InterPro"/>
</dbReference>
<accession>A0A199W9Y6</accession>
<evidence type="ECO:0000259" key="6">
    <source>
        <dbReference type="Pfam" id="PF00150"/>
    </source>
</evidence>
<keyword evidence="3 4" id="KW-0326">Glycosidase</keyword>
<evidence type="ECO:0000256" key="4">
    <source>
        <dbReference type="RuleBase" id="RU361153"/>
    </source>
</evidence>
<dbReference type="SUPFAM" id="SSF51445">
    <property type="entry name" value="(Trans)glycosidases"/>
    <property type="match status" value="1"/>
</dbReference>
<comment type="similarity">
    <text evidence="1 4">Belongs to the glycosyl hydrolase 5 (cellulase A) family.</text>
</comment>
<evidence type="ECO:0000256" key="1">
    <source>
        <dbReference type="ARBA" id="ARBA00005641"/>
    </source>
</evidence>
<feature type="chain" id="PRO_5044554654" evidence="5">
    <location>
        <begin position="25"/>
        <end position="578"/>
    </location>
</feature>
<dbReference type="InterPro" id="IPR001547">
    <property type="entry name" value="Glyco_hydro_5"/>
</dbReference>
<dbReference type="Proteomes" id="UP000515123">
    <property type="component" value="Linkage group 21"/>
</dbReference>
<dbReference type="Gene3D" id="3.20.20.80">
    <property type="entry name" value="Glycosidases"/>
    <property type="match status" value="1"/>
</dbReference>
<dbReference type="RefSeq" id="XP_020111847.1">
    <property type="nucleotide sequence ID" value="XM_020256258.1"/>
</dbReference>
<evidence type="ECO:0000313" key="7">
    <source>
        <dbReference type="EMBL" id="OAY85705.1"/>
    </source>
</evidence>
<evidence type="ECO:0000313" key="9">
    <source>
        <dbReference type="Proteomes" id="UP000515123"/>
    </source>
</evidence>
<dbReference type="EMBL" id="LSRQ01000059">
    <property type="protein sequence ID" value="OAY85705.1"/>
    <property type="molecule type" value="Genomic_DNA"/>
</dbReference>
<feature type="domain" description="Glycoside hydrolase family 5" evidence="6">
    <location>
        <begin position="74"/>
        <end position="355"/>
    </location>
</feature>
<proteinExistence type="inferred from homology"/>
<dbReference type="STRING" id="4615.A0A199W9Y6"/>
<dbReference type="Proteomes" id="UP000092600">
    <property type="component" value="Unassembled WGS sequence"/>
</dbReference>
<sequence>MSPPFLPLLTLLLLSVLQLPSSTPAPTPTPTPTFPLSTSSRWIVDSSGRRVKLACANWAAHLEPAAAEGLGRQPLGAVSERVTSMGFNCVRLTWPLYLLTNASLASLTLRASLARLGLLESLAGVRVNNPDLLDLTLVKVFQAVVSNLASNNLMVILDNQITRPGWCCSKYDDNGFFGDEYFDPDEWLEGLTMMATMFKNSPNVVGMSLRNELRGPKQNVSLWYRYMQKGAEAVHFANPTLLIILSGLDYDKDLSFLHFKQVELSFTGKIVFELHWYGFSDGGDWQNGNPNDVCRMVLDTQMWKAVFLLDKGWPLFLSEFGVDQSGTNIADNHFLSCFISVAAELDFDWALWALQGSYYIREGQLAYDETYGVLSWDWCKARSTDFLQKIAALQSPFQGPGLSNNSAYNLIFHPLTGLCLMVQSPSKPLELGLCGESKAWNYTSEHKVVLKGTGYCLQAEDVGENAMLGSSCSESNSKWDMVSASKMHLSTKLPNNGSTVCLDINSDGTVVTNLCKCLSQDGTCSPESQWFKIITSTRDLGGQGSNIEFRFPRGQLTQFRLATVSKEENSLPKVGGKL</sequence>
<evidence type="ECO:0000313" key="8">
    <source>
        <dbReference type="Proteomes" id="UP000092600"/>
    </source>
</evidence>